<dbReference type="Proteomes" id="UP000239874">
    <property type="component" value="Unassembled WGS sequence"/>
</dbReference>
<organism evidence="1 2">
    <name type="scientific">Nocardia nova</name>
    <dbReference type="NCBI Taxonomy" id="37330"/>
    <lineage>
        <taxon>Bacteria</taxon>
        <taxon>Bacillati</taxon>
        <taxon>Actinomycetota</taxon>
        <taxon>Actinomycetes</taxon>
        <taxon>Mycobacteriales</taxon>
        <taxon>Nocardiaceae</taxon>
        <taxon>Nocardia</taxon>
    </lineage>
</organism>
<protein>
    <submittedName>
        <fullName evidence="1">Uncharacterized protein</fullName>
    </submittedName>
</protein>
<accession>A0A2S6AML9</accession>
<dbReference type="EMBL" id="PSZC01000014">
    <property type="protein sequence ID" value="PPJ36446.1"/>
    <property type="molecule type" value="Genomic_DNA"/>
</dbReference>
<comment type="caution">
    <text evidence="1">The sequence shown here is derived from an EMBL/GenBank/DDBJ whole genome shotgun (WGS) entry which is preliminary data.</text>
</comment>
<name>A0A2S6AML9_9NOCA</name>
<dbReference type="AlphaFoldDB" id="A0A2S6AML9"/>
<proteinExistence type="predicted"/>
<dbReference type="RefSeq" id="WP_104380242.1">
    <property type="nucleotide sequence ID" value="NZ_PSZC01000014.1"/>
</dbReference>
<evidence type="ECO:0000313" key="2">
    <source>
        <dbReference type="Proteomes" id="UP000239874"/>
    </source>
</evidence>
<reference evidence="1 2" key="1">
    <citation type="submission" date="2018-02" db="EMBL/GenBank/DDBJ databases">
        <title>8 Nocardia nova and 1 Nocardia cyriacigeorgica strain used for evolution to TMP-SMX.</title>
        <authorList>
            <person name="Mehta H."/>
            <person name="Weng J."/>
            <person name="Shamoo Y."/>
        </authorList>
    </citation>
    <scope>NUCLEOTIDE SEQUENCE [LARGE SCALE GENOMIC DNA]</scope>
    <source>
        <strain evidence="1 2">MDA3139</strain>
    </source>
</reference>
<sequence length="96" mass="11411">MSTYPNGNELVDKWELARVTYRGFIMKVSVQRGEIVLEVLDHRRTNITECLGFRQFRRARHSGPVFAPGDLIRDMEIAREWLQLHKAHIYEREVEK</sequence>
<evidence type="ECO:0000313" key="1">
    <source>
        <dbReference type="EMBL" id="PPJ36446.1"/>
    </source>
</evidence>
<gene>
    <name evidence="1" type="ORF">C5E45_20595</name>
</gene>